<evidence type="ECO:0000313" key="1">
    <source>
        <dbReference type="EMBL" id="NKY19463.1"/>
    </source>
</evidence>
<dbReference type="EMBL" id="JAAXOQ010000018">
    <property type="protein sequence ID" value="NKY19463.1"/>
    <property type="molecule type" value="Genomic_DNA"/>
</dbReference>
<protein>
    <submittedName>
        <fullName evidence="1">Uncharacterized protein</fullName>
    </submittedName>
</protein>
<comment type="caution">
    <text evidence="1">The sequence shown here is derived from an EMBL/GenBank/DDBJ whole genome shotgun (WGS) entry which is preliminary data.</text>
</comment>
<dbReference type="Proteomes" id="UP000582646">
    <property type="component" value="Unassembled WGS sequence"/>
</dbReference>
<dbReference type="AlphaFoldDB" id="A0A846X2S9"/>
<keyword evidence="2" id="KW-1185">Reference proteome</keyword>
<sequence>MRFTLDGFVGTYEAVRFDRPWNGWAAPVVTGGELSRMVAAEAGDEVTMSVHFLAPEDGSAAILTDGGADRETVQTLLEPDVEGNYPLRALGWVFDRVDDR</sequence>
<reference evidence="1 2" key="1">
    <citation type="submission" date="2020-04" db="EMBL/GenBank/DDBJ databases">
        <title>MicrobeNet Type strains.</title>
        <authorList>
            <person name="Nicholson A.C."/>
        </authorList>
    </citation>
    <scope>NUCLEOTIDE SEQUENCE [LARGE SCALE GENOMIC DNA]</scope>
    <source>
        <strain evidence="1 2">DSM 44113</strain>
    </source>
</reference>
<name>A0A846X2S9_9ACTN</name>
<accession>A0A846X2S9</accession>
<gene>
    <name evidence="1" type="ORF">HF999_13940</name>
</gene>
<organism evidence="1 2">
    <name type="scientific">Tsukamurella spumae</name>
    <dbReference type="NCBI Taxonomy" id="44753"/>
    <lineage>
        <taxon>Bacteria</taxon>
        <taxon>Bacillati</taxon>
        <taxon>Actinomycetota</taxon>
        <taxon>Actinomycetes</taxon>
        <taxon>Mycobacteriales</taxon>
        <taxon>Tsukamurellaceae</taxon>
        <taxon>Tsukamurella</taxon>
    </lineage>
</organism>
<dbReference type="RefSeq" id="WP_168546459.1">
    <property type="nucleotide sequence ID" value="NZ_JAAXOQ010000018.1"/>
</dbReference>
<evidence type="ECO:0000313" key="2">
    <source>
        <dbReference type="Proteomes" id="UP000582646"/>
    </source>
</evidence>
<proteinExistence type="predicted"/>